<reference evidence="1 3" key="1">
    <citation type="journal article" date="2008" name="Science">
        <title>The Physcomitrella genome reveals evolutionary insights into the conquest of land by plants.</title>
        <authorList>
            <person name="Rensing S."/>
            <person name="Lang D."/>
            <person name="Zimmer A."/>
            <person name="Terry A."/>
            <person name="Salamov A."/>
            <person name="Shapiro H."/>
            <person name="Nishiyama T."/>
            <person name="Perroud P.-F."/>
            <person name="Lindquist E."/>
            <person name="Kamisugi Y."/>
            <person name="Tanahashi T."/>
            <person name="Sakakibara K."/>
            <person name="Fujita T."/>
            <person name="Oishi K."/>
            <person name="Shin-I T."/>
            <person name="Kuroki Y."/>
            <person name="Toyoda A."/>
            <person name="Suzuki Y."/>
            <person name="Hashimoto A."/>
            <person name="Yamaguchi K."/>
            <person name="Sugano A."/>
            <person name="Kohara Y."/>
            <person name="Fujiyama A."/>
            <person name="Anterola A."/>
            <person name="Aoki S."/>
            <person name="Ashton N."/>
            <person name="Barbazuk W.B."/>
            <person name="Barker E."/>
            <person name="Bennetzen J."/>
            <person name="Bezanilla M."/>
            <person name="Blankenship R."/>
            <person name="Cho S.H."/>
            <person name="Dutcher S."/>
            <person name="Estelle M."/>
            <person name="Fawcett J.A."/>
            <person name="Gundlach H."/>
            <person name="Hanada K."/>
            <person name="Heyl A."/>
            <person name="Hicks K.A."/>
            <person name="Hugh J."/>
            <person name="Lohr M."/>
            <person name="Mayer K."/>
            <person name="Melkozernov A."/>
            <person name="Murata T."/>
            <person name="Nelson D."/>
            <person name="Pils B."/>
            <person name="Prigge M."/>
            <person name="Reiss B."/>
            <person name="Renner T."/>
            <person name="Rombauts S."/>
            <person name="Rushton P."/>
            <person name="Sanderfoot A."/>
            <person name="Schween G."/>
            <person name="Shiu S.-H."/>
            <person name="Stueber K."/>
            <person name="Theodoulou F.L."/>
            <person name="Tu H."/>
            <person name="Van de Peer Y."/>
            <person name="Verrier P.J."/>
            <person name="Waters E."/>
            <person name="Wood A."/>
            <person name="Yang L."/>
            <person name="Cove D."/>
            <person name="Cuming A."/>
            <person name="Hasebe M."/>
            <person name="Lucas S."/>
            <person name="Mishler D.B."/>
            <person name="Reski R."/>
            <person name="Grigoriev I."/>
            <person name="Quatrano R.S."/>
            <person name="Boore J.L."/>
        </authorList>
    </citation>
    <scope>NUCLEOTIDE SEQUENCE [LARGE SCALE GENOMIC DNA]</scope>
    <source>
        <strain evidence="2 3">cv. Gransden 2004</strain>
    </source>
</reference>
<keyword evidence="3" id="KW-1185">Reference proteome</keyword>
<evidence type="ECO:0000313" key="2">
    <source>
        <dbReference type="EnsemblPlants" id="Pp3c13_5640V3.1"/>
    </source>
</evidence>
<organism evidence="1">
    <name type="scientific">Physcomitrium patens</name>
    <name type="common">Spreading-leaved earth moss</name>
    <name type="synonym">Physcomitrella patens</name>
    <dbReference type="NCBI Taxonomy" id="3218"/>
    <lineage>
        <taxon>Eukaryota</taxon>
        <taxon>Viridiplantae</taxon>
        <taxon>Streptophyta</taxon>
        <taxon>Embryophyta</taxon>
        <taxon>Bryophyta</taxon>
        <taxon>Bryophytina</taxon>
        <taxon>Bryopsida</taxon>
        <taxon>Funariidae</taxon>
        <taxon>Funariales</taxon>
        <taxon>Funariaceae</taxon>
        <taxon>Physcomitrium</taxon>
    </lineage>
</organism>
<reference evidence="2" key="3">
    <citation type="submission" date="2020-12" db="UniProtKB">
        <authorList>
            <consortium name="EnsemblPlants"/>
        </authorList>
    </citation>
    <scope>IDENTIFICATION</scope>
</reference>
<dbReference type="AlphaFoldDB" id="A0A2K1JKW0"/>
<protein>
    <submittedName>
        <fullName evidence="1 2">Uncharacterized protein</fullName>
    </submittedName>
</protein>
<accession>A0A2K1JKW0</accession>
<gene>
    <name evidence="1" type="ORF">PHYPA_017023</name>
</gene>
<reference evidence="1 3" key="2">
    <citation type="journal article" date="2018" name="Plant J.">
        <title>The Physcomitrella patens chromosome-scale assembly reveals moss genome structure and evolution.</title>
        <authorList>
            <person name="Lang D."/>
            <person name="Ullrich K.K."/>
            <person name="Murat F."/>
            <person name="Fuchs J."/>
            <person name="Jenkins J."/>
            <person name="Haas F.B."/>
            <person name="Piednoel M."/>
            <person name="Gundlach H."/>
            <person name="Van Bel M."/>
            <person name="Meyberg R."/>
            <person name="Vives C."/>
            <person name="Morata J."/>
            <person name="Symeonidi A."/>
            <person name="Hiss M."/>
            <person name="Muchero W."/>
            <person name="Kamisugi Y."/>
            <person name="Saleh O."/>
            <person name="Blanc G."/>
            <person name="Decker E.L."/>
            <person name="van Gessel N."/>
            <person name="Grimwood J."/>
            <person name="Hayes R.D."/>
            <person name="Graham S.W."/>
            <person name="Gunter L.E."/>
            <person name="McDaniel S.F."/>
            <person name="Hoernstein S.N.W."/>
            <person name="Larsson A."/>
            <person name="Li F.W."/>
            <person name="Perroud P.F."/>
            <person name="Phillips J."/>
            <person name="Ranjan P."/>
            <person name="Rokshar D.S."/>
            <person name="Rothfels C.J."/>
            <person name="Schneider L."/>
            <person name="Shu S."/>
            <person name="Stevenson D.W."/>
            <person name="Thummler F."/>
            <person name="Tillich M."/>
            <person name="Villarreal Aguilar J.C."/>
            <person name="Widiez T."/>
            <person name="Wong G.K."/>
            <person name="Wymore A."/>
            <person name="Zhang Y."/>
            <person name="Zimmer A.D."/>
            <person name="Quatrano R.S."/>
            <person name="Mayer K.F.X."/>
            <person name="Goodstein D."/>
            <person name="Casacuberta J.M."/>
            <person name="Vandepoele K."/>
            <person name="Reski R."/>
            <person name="Cuming A.C."/>
            <person name="Tuskan G.A."/>
            <person name="Maumus F."/>
            <person name="Salse J."/>
            <person name="Schmutz J."/>
            <person name="Rensing S.A."/>
        </authorList>
    </citation>
    <scope>NUCLEOTIDE SEQUENCE [LARGE SCALE GENOMIC DNA]</scope>
    <source>
        <strain evidence="2 3">cv. Gransden 2004</strain>
    </source>
</reference>
<sequence>MRPRPSHGNGSIRHFRGCPFSCPVAFYHNSGQTSGGSGQHRKD</sequence>
<dbReference type="Gramene" id="Pp3c13_5640V3.1">
    <property type="protein sequence ID" value="Pp3c13_5640V3.1"/>
    <property type="gene ID" value="Pp3c13_5640"/>
</dbReference>
<evidence type="ECO:0000313" key="1">
    <source>
        <dbReference type="EMBL" id="PNR42194.1"/>
    </source>
</evidence>
<dbReference type="Proteomes" id="UP000006727">
    <property type="component" value="Chromosome 13"/>
</dbReference>
<name>A0A2K1JKW0_PHYPA</name>
<dbReference type="EnsemblPlants" id="Pp3c13_5640V3.1">
    <property type="protein sequence ID" value="Pp3c13_5640V3.1"/>
    <property type="gene ID" value="Pp3c13_5640"/>
</dbReference>
<evidence type="ECO:0000313" key="3">
    <source>
        <dbReference type="Proteomes" id="UP000006727"/>
    </source>
</evidence>
<dbReference type="InParanoid" id="A0A2K1JKW0"/>
<proteinExistence type="predicted"/>
<dbReference type="EMBL" id="ABEU02000013">
    <property type="protein sequence ID" value="PNR42194.1"/>
    <property type="molecule type" value="Genomic_DNA"/>
</dbReference>